<feature type="compositionally biased region" description="Basic and acidic residues" evidence="1">
    <location>
        <begin position="35"/>
        <end position="52"/>
    </location>
</feature>
<keyword evidence="3" id="KW-1185">Reference proteome</keyword>
<organism evidence="2 3">
    <name type="scientific">Paractinoplanes globisporus</name>
    <dbReference type="NCBI Taxonomy" id="113565"/>
    <lineage>
        <taxon>Bacteria</taxon>
        <taxon>Bacillati</taxon>
        <taxon>Actinomycetota</taxon>
        <taxon>Actinomycetes</taxon>
        <taxon>Micromonosporales</taxon>
        <taxon>Micromonosporaceae</taxon>
        <taxon>Paractinoplanes</taxon>
    </lineage>
</organism>
<accession>A0ABW6WM51</accession>
<comment type="caution">
    <text evidence="2">The sequence shown here is derived from an EMBL/GenBank/DDBJ whole genome shotgun (WGS) entry which is preliminary data.</text>
</comment>
<gene>
    <name evidence="2" type="ORF">ACFY35_33435</name>
</gene>
<feature type="region of interest" description="Disordered" evidence="1">
    <location>
        <begin position="1"/>
        <end position="62"/>
    </location>
</feature>
<dbReference type="EMBL" id="JBIAZU010000006">
    <property type="protein sequence ID" value="MFF5294367.1"/>
    <property type="molecule type" value="Genomic_DNA"/>
</dbReference>
<dbReference type="RefSeq" id="WP_020514826.1">
    <property type="nucleotide sequence ID" value="NZ_JBIAZU010000006.1"/>
</dbReference>
<reference evidence="2 3" key="1">
    <citation type="submission" date="2024-10" db="EMBL/GenBank/DDBJ databases">
        <title>The Natural Products Discovery Center: Release of the First 8490 Sequenced Strains for Exploring Actinobacteria Biosynthetic Diversity.</title>
        <authorList>
            <person name="Kalkreuter E."/>
            <person name="Kautsar S.A."/>
            <person name="Yang D."/>
            <person name="Bader C.D."/>
            <person name="Teijaro C.N."/>
            <person name="Fluegel L."/>
            <person name="Davis C.M."/>
            <person name="Simpson J.R."/>
            <person name="Lauterbach L."/>
            <person name="Steele A.D."/>
            <person name="Gui C."/>
            <person name="Meng S."/>
            <person name="Li G."/>
            <person name="Viehrig K."/>
            <person name="Ye F."/>
            <person name="Su P."/>
            <person name="Kiefer A.F."/>
            <person name="Nichols A."/>
            <person name="Cepeda A.J."/>
            <person name="Yan W."/>
            <person name="Fan B."/>
            <person name="Jiang Y."/>
            <person name="Adhikari A."/>
            <person name="Zheng C.-J."/>
            <person name="Schuster L."/>
            <person name="Cowan T.M."/>
            <person name="Smanski M.J."/>
            <person name="Chevrette M.G."/>
            <person name="De Carvalho L.P.S."/>
            <person name="Shen B."/>
        </authorList>
    </citation>
    <scope>NUCLEOTIDE SEQUENCE [LARGE SCALE GENOMIC DNA]</scope>
    <source>
        <strain evidence="2 3">NPDC000087</strain>
    </source>
</reference>
<proteinExistence type="predicted"/>
<name>A0ABW6WM51_9ACTN</name>
<evidence type="ECO:0000313" key="3">
    <source>
        <dbReference type="Proteomes" id="UP001602245"/>
    </source>
</evidence>
<sequence length="62" mass="6605">MADQFADIVGGPGNGGSIMSKDSNSKANVKKKGKTIKEKQTAKRLKRDEQKGHSSLIPPTGH</sequence>
<evidence type="ECO:0000313" key="2">
    <source>
        <dbReference type="EMBL" id="MFF5294367.1"/>
    </source>
</evidence>
<dbReference type="Proteomes" id="UP001602245">
    <property type="component" value="Unassembled WGS sequence"/>
</dbReference>
<protein>
    <submittedName>
        <fullName evidence="2">Uncharacterized protein</fullName>
    </submittedName>
</protein>
<evidence type="ECO:0000256" key="1">
    <source>
        <dbReference type="SAM" id="MobiDB-lite"/>
    </source>
</evidence>